<dbReference type="PANTHER" id="PTHR23525:SF1">
    <property type="entry name" value="NODULIN-LIKE DOMAIN-CONTAINING PROTEIN"/>
    <property type="match status" value="1"/>
</dbReference>
<protein>
    <submittedName>
        <fullName evidence="4">Uncharacterized protein</fullName>
    </submittedName>
</protein>
<evidence type="ECO:0000256" key="2">
    <source>
        <dbReference type="SAM" id="MobiDB-lite"/>
    </source>
</evidence>
<feature type="compositionally biased region" description="Gly residues" evidence="2">
    <location>
        <begin position="258"/>
        <end position="268"/>
    </location>
</feature>
<evidence type="ECO:0000256" key="1">
    <source>
        <dbReference type="ARBA" id="ARBA00010169"/>
    </source>
</evidence>
<dbReference type="GO" id="GO:0022857">
    <property type="term" value="F:transmembrane transporter activity"/>
    <property type="evidence" value="ECO:0007669"/>
    <property type="project" value="InterPro"/>
</dbReference>
<feature type="region of interest" description="Disordered" evidence="2">
    <location>
        <begin position="741"/>
        <end position="765"/>
    </location>
</feature>
<dbReference type="EMBL" id="JAFCMP010000023">
    <property type="protein sequence ID" value="KAG5191115.1"/>
    <property type="molecule type" value="Genomic_DNA"/>
</dbReference>
<dbReference type="OrthoDB" id="541403at2759"/>
<dbReference type="InterPro" id="IPR029064">
    <property type="entry name" value="Ribosomal_eL30-like_sf"/>
</dbReference>
<dbReference type="Pfam" id="PF03091">
    <property type="entry name" value="CutA1"/>
    <property type="match status" value="1"/>
</dbReference>
<feature type="transmembrane region" description="Helical" evidence="3">
    <location>
        <begin position="159"/>
        <end position="179"/>
    </location>
</feature>
<keyword evidence="5" id="KW-1185">Reference proteome</keyword>
<dbReference type="InterPro" id="IPR011701">
    <property type="entry name" value="MFS"/>
</dbReference>
<sequence>MWEGRSRNVRLVFAYSFLAGMCRSLWSATVMSTYIYLLTGSEARVGYVTGIQGTAQALAAPLGALVSDKRGRVHALRVGGAAGLLSVAATAAAVAYAESRDAGGSGDSGSGSGGGPFAVLCCAMAAWGVTWAVADPGVEALFADCVPCGQRSGVYTAKYVLTLLSSAAGPLVSIILFVLLGDVWTTRDCAAVILVGVCLAAVPNVVLFAFRAPPPPPLLSITSGVDRAADDDLSKPLLPAHAAEDVAHDAARDCEGGSNAGGAEGGGDAPPARRSTPGSKSAAFAGGANKGAAPLRCGGGGGGGIAVPAAVALSDVMSGLASGMSIRFFPIFFMSDVGLPPVAVSAIYAVSPLLTSAAATAAQRLLAPRLGRAATTVVGISLLVLICGMRRGSGGSSAQSSAQVAALILVYLVRTALMNCSKPLTRSIIMDTPPYRDSLRAVTRRPYVVLTCACPTAAAAAAQVPPAQRARWSALESVSTAGWSGSAIVGGLLVERCGMLANFAATAALQATALAPLLYVACHEPREVGAGGAAATASAAAGAAAAAAAAAHESSGGEGAALAAGCEVEIGSAAPCAIRPAGAWLLIHGANAWGAAAAPPGSTKALKPLLRPRQQVVPIRGEERDILMSRIEKELVKPYMKDVATKREARPRLLLGMNEVIRALERSAAPAGAPAAAAAAAEQCRVRVVLLSVRDVKAPHLVEHVARMARTKCVPLLVLPNASKPLSELFATKTLAAMAFRPAPEPTPNSGGRDEGSSAALAGAPAPSDADMASALMLTRLGGALAAAGALAGGLLLRRASTLATATPPSSAFSVAYITSPTAAHARELAGKLVRERLAACVNIVPAVSSVYVWKGELQEDEEVLMMCKTRTALVKELSEFVVKNHPYEVCEVITTPILDGNPPYLKWLGESTRQPPPQS</sequence>
<comment type="similarity">
    <text evidence="1">Belongs to the CutA family.</text>
</comment>
<dbReference type="InterPro" id="IPR015867">
    <property type="entry name" value="N-reg_PII/ATP_PRibTrfase_C"/>
</dbReference>
<feature type="transmembrane region" description="Helical" evidence="3">
    <location>
        <begin position="45"/>
        <end position="66"/>
    </location>
</feature>
<name>A0A835ZCD3_9STRA</name>
<organism evidence="4 5">
    <name type="scientific">Tribonema minus</name>
    <dbReference type="NCBI Taxonomy" id="303371"/>
    <lineage>
        <taxon>Eukaryota</taxon>
        <taxon>Sar</taxon>
        <taxon>Stramenopiles</taxon>
        <taxon>Ochrophyta</taxon>
        <taxon>PX clade</taxon>
        <taxon>Xanthophyceae</taxon>
        <taxon>Tribonematales</taxon>
        <taxon>Tribonemataceae</taxon>
        <taxon>Tribonema</taxon>
    </lineage>
</organism>
<feature type="region of interest" description="Disordered" evidence="2">
    <location>
        <begin position="253"/>
        <end position="285"/>
    </location>
</feature>
<dbReference type="Proteomes" id="UP000664859">
    <property type="component" value="Unassembled WGS sequence"/>
</dbReference>
<dbReference type="Gene3D" id="1.20.1250.20">
    <property type="entry name" value="MFS general substrate transporter like domains"/>
    <property type="match status" value="1"/>
</dbReference>
<dbReference type="GO" id="GO:0010038">
    <property type="term" value="P:response to metal ion"/>
    <property type="evidence" value="ECO:0007669"/>
    <property type="project" value="InterPro"/>
</dbReference>
<feature type="transmembrane region" description="Helical" evidence="3">
    <location>
        <begin position="78"/>
        <end position="97"/>
    </location>
</feature>
<keyword evidence="3" id="KW-0812">Transmembrane</keyword>
<accession>A0A835ZCD3</accession>
<evidence type="ECO:0000256" key="3">
    <source>
        <dbReference type="SAM" id="Phobius"/>
    </source>
</evidence>
<proteinExistence type="inferred from homology"/>
<dbReference type="Pfam" id="PF07690">
    <property type="entry name" value="MFS_1"/>
    <property type="match status" value="1"/>
</dbReference>
<dbReference type="Gene3D" id="3.30.70.120">
    <property type="match status" value="1"/>
</dbReference>
<feature type="transmembrane region" description="Helical" evidence="3">
    <location>
        <begin position="12"/>
        <end position="39"/>
    </location>
</feature>
<dbReference type="SUPFAM" id="SSF54913">
    <property type="entry name" value="GlnB-like"/>
    <property type="match status" value="1"/>
</dbReference>
<dbReference type="CDD" id="cd06174">
    <property type="entry name" value="MFS"/>
    <property type="match status" value="1"/>
</dbReference>
<dbReference type="InterPro" id="IPR011322">
    <property type="entry name" value="N-reg_PII-like_a/b"/>
</dbReference>
<dbReference type="PANTHER" id="PTHR23525">
    <property type="entry name" value="TRANSPORTER, PUTATIVE-RELATED"/>
    <property type="match status" value="1"/>
</dbReference>
<dbReference type="AlphaFoldDB" id="A0A835ZCD3"/>
<evidence type="ECO:0000313" key="5">
    <source>
        <dbReference type="Proteomes" id="UP000664859"/>
    </source>
</evidence>
<dbReference type="Gene3D" id="3.30.1330.30">
    <property type="match status" value="1"/>
</dbReference>
<keyword evidence="3" id="KW-0472">Membrane</keyword>
<dbReference type="InterPro" id="IPR036259">
    <property type="entry name" value="MFS_trans_sf"/>
</dbReference>
<keyword evidence="3" id="KW-1133">Transmembrane helix</keyword>
<feature type="transmembrane region" description="Helical" evidence="3">
    <location>
        <begin position="191"/>
        <end position="210"/>
    </location>
</feature>
<comment type="caution">
    <text evidence="4">The sequence shown here is derived from an EMBL/GenBank/DDBJ whole genome shotgun (WGS) entry which is preliminary data.</text>
</comment>
<gene>
    <name evidence="4" type="ORF">JKP88DRAFT_352424</name>
</gene>
<dbReference type="InterPro" id="IPR004323">
    <property type="entry name" value="Ion_tolerance_CutA"/>
</dbReference>
<dbReference type="SUPFAM" id="SSF103473">
    <property type="entry name" value="MFS general substrate transporter"/>
    <property type="match status" value="1"/>
</dbReference>
<evidence type="ECO:0000313" key="4">
    <source>
        <dbReference type="EMBL" id="KAG5191115.1"/>
    </source>
</evidence>
<reference evidence="4" key="1">
    <citation type="submission" date="2021-02" db="EMBL/GenBank/DDBJ databases">
        <title>First Annotated Genome of the Yellow-green Alga Tribonema minus.</title>
        <authorList>
            <person name="Mahan K.M."/>
        </authorList>
    </citation>
    <scope>NUCLEOTIDE SEQUENCE</scope>
    <source>
        <strain evidence="4">UTEX B ZZ1240</strain>
    </source>
</reference>